<dbReference type="Proteomes" id="UP001596099">
    <property type="component" value="Unassembled WGS sequence"/>
</dbReference>
<comment type="caution">
    <text evidence="2">The sequence shown here is derived from an EMBL/GenBank/DDBJ whole genome shotgun (WGS) entry which is preliminary data.</text>
</comment>
<evidence type="ECO:0000313" key="3">
    <source>
        <dbReference type="Proteomes" id="UP001596099"/>
    </source>
</evidence>
<sequence>MSSSDFSLRAVFGGIQATLLAVFLVTAFPTSAVSYIIAQLLVAVGTLVVFLTLSR</sequence>
<dbReference type="EMBL" id="JBHSQH010000001">
    <property type="protein sequence ID" value="MFC5969919.1"/>
    <property type="molecule type" value="Genomic_DNA"/>
</dbReference>
<keyword evidence="1" id="KW-1133">Transmembrane helix</keyword>
<keyword evidence="1" id="KW-0472">Membrane</keyword>
<dbReference type="AlphaFoldDB" id="A0ABD5RIB3"/>
<keyword evidence="1" id="KW-0812">Transmembrane</keyword>
<dbReference type="RefSeq" id="WP_247418308.1">
    <property type="nucleotide sequence ID" value="NZ_JALLGW010000001.1"/>
</dbReference>
<feature type="transmembrane region" description="Helical" evidence="1">
    <location>
        <begin position="32"/>
        <end position="53"/>
    </location>
</feature>
<protein>
    <submittedName>
        <fullName evidence="2">Uncharacterized protein</fullName>
    </submittedName>
</protein>
<gene>
    <name evidence="2" type="ORF">ACFPYI_01110</name>
</gene>
<proteinExistence type="predicted"/>
<reference evidence="2 3" key="1">
    <citation type="journal article" date="2019" name="Int. J. Syst. Evol. Microbiol.">
        <title>The Global Catalogue of Microorganisms (GCM) 10K type strain sequencing project: providing services to taxonomists for standard genome sequencing and annotation.</title>
        <authorList>
            <consortium name="The Broad Institute Genomics Platform"/>
            <consortium name="The Broad Institute Genome Sequencing Center for Infectious Disease"/>
            <person name="Wu L."/>
            <person name="Ma J."/>
        </authorList>
    </citation>
    <scope>NUCLEOTIDE SEQUENCE [LARGE SCALE GENOMIC DNA]</scope>
    <source>
        <strain evidence="2 3">CGMCC 1.12543</strain>
    </source>
</reference>
<organism evidence="2 3">
    <name type="scientific">Halomarina salina</name>
    <dbReference type="NCBI Taxonomy" id="1872699"/>
    <lineage>
        <taxon>Archaea</taxon>
        <taxon>Methanobacteriati</taxon>
        <taxon>Methanobacteriota</taxon>
        <taxon>Stenosarchaea group</taxon>
        <taxon>Halobacteria</taxon>
        <taxon>Halobacteriales</taxon>
        <taxon>Natronomonadaceae</taxon>
        <taxon>Halomarina</taxon>
    </lineage>
</organism>
<evidence type="ECO:0000313" key="2">
    <source>
        <dbReference type="EMBL" id="MFC5969919.1"/>
    </source>
</evidence>
<keyword evidence="3" id="KW-1185">Reference proteome</keyword>
<name>A0ABD5RIB3_9EURY</name>
<evidence type="ECO:0000256" key="1">
    <source>
        <dbReference type="SAM" id="Phobius"/>
    </source>
</evidence>
<accession>A0ABD5RIB3</accession>
<feature type="transmembrane region" description="Helical" evidence="1">
    <location>
        <begin position="7"/>
        <end position="26"/>
    </location>
</feature>